<name>C0XLY8_LENH9</name>
<dbReference type="PANTHER" id="PTHR39166:SF1">
    <property type="entry name" value="BLL1166 PROTEIN"/>
    <property type="match status" value="1"/>
</dbReference>
<feature type="non-terminal residue" evidence="1">
    <location>
        <position position="1"/>
    </location>
</feature>
<evidence type="ECO:0008006" key="3">
    <source>
        <dbReference type="Google" id="ProtNLM"/>
    </source>
</evidence>
<accession>C0XLY8</accession>
<dbReference type="Proteomes" id="UP000003752">
    <property type="component" value="Unassembled WGS sequence"/>
</dbReference>
<reference evidence="1 2" key="1">
    <citation type="submission" date="2009-01" db="EMBL/GenBank/DDBJ databases">
        <authorList>
            <person name="Qin X."/>
            <person name="Bachman B."/>
            <person name="Battles P."/>
            <person name="Bell A."/>
            <person name="Bess C."/>
            <person name="Bickham C."/>
            <person name="Chaboub L."/>
            <person name="Chen D."/>
            <person name="Coyle M."/>
            <person name="Deiros D.R."/>
            <person name="Dinh H."/>
            <person name="Forbes L."/>
            <person name="Fowler G."/>
            <person name="Francisco L."/>
            <person name="Fu Q."/>
            <person name="Gubbala S."/>
            <person name="Hale W."/>
            <person name="Han Y."/>
            <person name="Hemphill L."/>
            <person name="Highlander S.K."/>
            <person name="Hirani K."/>
            <person name="Hogues M."/>
            <person name="Jackson L."/>
            <person name="Jakkamsetti A."/>
            <person name="Javaid M."/>
            <person name="Jiang H."/>
            <person name="Korchina V."/>
            <person name="Kovar C."/>
            <person name="Lara F."/>
            <person name="Lee S."/>
            <person name="Mata R."/>
            <person name="Mathew T."/>
            <person name="Moen C."/>
            <person name="Morales K."/>
            <person name="Munidasa M."/>
            <person name="Nazareth L."/>
            <person name="Ngo R."/>
            <person name="Nguyen L."/>
            <person name="Okwuonu G."/>
            <person name="Ongeri F."/>
            <person name="Patil S."/>
            <person name="Petrosino J."/>
            <person name="Pham C."/>
            <person name="Pham P."/>
            <person name="Pu L.-L."/>
            <person name="Puazo M."/>
            <person name="Raj R."/>
            <person name="Reid J."/>
            <person name="Rouhana J."/>
            <person name="Saada N."/>
            <person name="Shang Y."/>
            <person name="Simmons D."/>
            <person name="Thornton R."/>
            <person name="Warren J."/>
            <person name="Weissenberger G."/>
            <person name="Zhang J."/>
            <person name="Zhang L."/>
            <person name="Zhou C."/>
            <person name="Zhu D."/>
            <person name="Muzny D."/>
            <person name="Worley K."/>
            <person name="Gibbs R."/>
        </authorList>
    </citation>
    <scope>NUCLEOTIDE SEQUENCE [LARGE SCALE GENOMIC DNA]</scope>
    <source>
        <strain evidence="2">ATCC 8290 / DSM 20176 / CCUG 30140 / JCM 1155 / KCTC 3500 / NBRC 15886 / NCIMB 8040 / NRRL B-1843 / 9</strain>
    </source>
</reference>
<evidence type="ECO:0000313" key="2">
    <source>
        <dbReference type="Proteomes" id="UP000003752"/>
    </source>
</evidence>
<dbReference type="InterPro" id="IPR009267">
    <property type="entry name" value="NTP_transf_6"/>
</dbReference>
<sequence length="192" mass="22278">GFQMLNKTDKRLVVQIIKKSPDLMNILKAIAQLNLPQGVLAAGSIRNTVWQVLSHQPIELINDVDVVYFDPQRPRNDDQIIQASLIKRMPDYQWQVKNEAYMHHYDFKDAPKFTSIEDAISHFVETPTCIGAYLKGDDIEIIAPYGLTDLIQLKCRPIPMFQNNKTCLSIYQNRIQRKNWKKRWPNLAIINS</sequence>
<dbReference type="HOGENOM" id="CLU_092842_1_0_9"/>
<organism evidence="1 2">
    <name type="scientific">Lentilactobacillus hilgardii (strain ATCC 8290 / DSM 20176 / CCUG 30140 / JCM 1155 / KCTC 3500 / NBRC 15886 / NCIMB 8040 / NRRL B-1843 / 9)</name>
    <dbReference type="NCBI Taxonomy" id="1423757"/>
    <lineage>
        <taxon>Bacteria</taxon>
        <taxon>Bacillati</taxon>
        <taxon>Bacillota</taxon>
        <taxon>Bacilli</taxon>
        <taxon>Lactobacillales</taxon>
        <taxon>Lactobacillaceae</taxon>
        <taxon>Lentilactobacillus</taxon>
    </lineage>
</organism>
<dbReference type="PANTHER" id="PTHR39166">
    <property type="entry name" value="BLL1166 PROTEIN"/>
    <property type="match status" value="1"/>
</dbReference>
<evidence type="ECO:0000313" key="1">
    <source>
        <dbReference type="EMBL" id="EEI23527.1"/>
    </source>
</evidence>
<proteinExistence type="predicted"/>
<dbReference type="AlphaFoldDB" id="C0XLY8"/>
<keyword evidence="2" id="KW-1185">Reference proteome</keyword>
<protein>
    <recommendedName>
        <fullName evidence="3">Nucleotidyltransferase family protein</fullName>
    </recommendedName>
</protein>
<dbReference type="EMBL" id="ACGP01000188">
    <property type="protein sequence ID" value="EEI23527.1"/>
    <property type="molecule type" value="Genomic_DNA"/>
</dbReference>
<comment type="caution">
    <text evidence="1">The sequence shown here is derived from an EMBL/GenBank/DDBJ whole genome shotgun (WGS) entry which is preliminary data.</text>
</comment>
<dbReference type="Pfam" id="PF06042">
    <property type="entry name" value="NTP_transf_6"/>
    <property type="match status" value="1"/>
</dbReference>
<gene>
    <name evidence="1" type="ORF">HMPREF0519_2249</name>
</gene>